<dbReference type="AlphaFoldDB" id="A0A645IKR9"/>
<comment type="caution">
    <text evidence="1">The sequence shown here is derived from an EMBL/GenBank/DDBJ whole genome shotgun (WGS) entry which is preliminary data.</text>
</comment>
<evidence type="ECO:0000313" key="1">
    <source>
        <dbReference type="EMBL" id="MPN48914.1"/>
    </source>
</evidence>
<name>A0A645IKR9_9ZZZZ</name>
<protein>
    <submittedName>
        <fullName evidence="1">Uncharacterized protein</fullName>
    </submittedName>
</protein>
<organism evidence="1">
    <name type="scientific">bioreactor metagenome</name>
    <dbReference type="NCBI Taxonomy" id="1076179"/>
    <lineage>
        <taxon>unclassified sequences</taxon>
        <taxon>metagenomes</taxon>
        <taxon>ecological metagenomes</taxon>
    </lineage>
</organism>
<accession>A0A645IKR9</accession>
<gene>
    <name evidence="1" type="ORF">SDC9_196527</name>
</gene>
<proteinExistence type="predicted"/>
<dbReference type="EMBL" id="VSSQ01111665">
    <property type="protein sequence ID" value="MPN48914.1"/>
    <property type="molecule type" value="Genomic_DNA"/>
</dbReference>
<reference evidence="1" key="1">
    <citation type="submission" date="2019-08" db="EMBL/GenBank/DDBJ databases">
        <authorList>
            <person name="Kucharzyk K."/>
            <person name="Murdoch R.W."/>
            <person name="Higgins S."/>
            <person name="Loffler F."/>
        </authorList>
    </citation>
    <scope>NUCLEOTIDE SEQUENCE</scope>
</reference>
<sequence>MVAHIHLGATLLVAQRDHRTDIILRQEDGCGDDGLTDLGKLARLGQLGGVLDVQDLAVIQHHLVHHRWCGGDEIHVELALQPFLHDVHVQQAEEATAKTEAQRLRYFGFELQRCIIQAQLFQRITQLVVLARLHRIQAGKHLRLDFLEPR</sequence>